<dbReference type="PROSITE" id="PS50889">
    <property type="entry name" value="S4"/>
    <property type="match status" value="1"/>
</dbReference>
<reference evidence="9" key="1">
    <citation type="submission" date="2021-07" db="EMBL/GenBank/DDBJ databases">
        <title>Elsinoe batatas strain:CRI-CJ2 Genome sequencing and assembly.</title>
        <authorList>
            <person name="Huang L."/>
        </authorList>
    </citation>
    <scope>NUCLEOTIDE SEQUENCE</scope>
    <source>
        <strain evidence="9">CRI-CJ2</strain>
    </source>
</reference>
<organism evidence="9 10">
    <name type="scientific">Elsinoe batatas</name>
    <dbReference type="NCBI Taxonomy" id="2601811"/>
    <lineage>
        <taxon>Eukaryota</taxon>
        <taxon>Fungi</taxon>
        <taxon>Dikarya</taxon>
        <taxon>Ascomycota</taxon>
        <taxon>Pezizomycotina</taxon>
        <taxon>Dothideomycetes</taxon>
        <taxon>Dothideomycetidae</taxon>
        <taxon>Myriangiales</taxon>
        <taxon>Elsinoaceae</taxon>
        <taxon>Elsinoe</taxon>
    </lineage>
</organism>
<evidence type="ECO:0000259" key="8">
    <source>
        <dbReference type="SMART" id="SM00363"/>
    </source>
</evidence>
<dbReference type="Pfam" id="PF01479">
    <property type="entry name" value="S4"/>
    <property type="match status" value="1"/>
</dbReference>
<keyword evidence="4" id="KW-0689">Ribosomal protein</keyword>
<evidence type="ECO:0000313" key="9">
    <source>
        <dbReference type="EMBL" id="KAG8627032.1"/>
    </source>
</evidence>
<dbReference type="GO" id="GO:0019843">
    <property type="term" value="F:rRNA binding"/>
    <property type="evidence" value="ECO:0007669"/>
    <property type="project" value="UniProtKB-KW"/>
</dbReference>
<keyword evidence="5" id="KW-0687">Ribonucleoprotein</keyword>
<feature type="domain" description="RNA-binding S4" evidence="8">
    <location>
        <begin position="142"/>
        <end position="202"/>
    </location>
</feature>
<evidence type="ECO:0000313" key="10">
    <source>
        <dbReference type="Proteomes" id="UP000809789"/>
    </source>
</evidence>
<feature type="compositionally biased region" description="Acidic residues" evidence="7">
    <location>
        <begin position="233"/>
        <end position="250"/>
    </location>
</feature>
<evidence type="ECO:0000256" key="3">
    <source>
        <dbReference type="ARBA" id="ARBA00022884"/>
    </source>
</evidence>
<proteinExistence type="inferred from homology"/>
<evidence type="ECO:0000256" key="1">
    <source>
        <dbReference type="ARBA" id="ARBA00007465"/>
    </source>
</evidence>
<comment type="similarity">
    <text evidence="1">Belongs to the universal ribosomal protein uS4 family.</text>
</comment>
<feature type="region of interest" description="Disordered" evidence="7">
    <location>
        <begin position="348"/>
        <end position="377"/>
    </location>
</feature>
<evidence type="ECO:0000256" key="6">
    <source>
        <dbReference type="PROSITE-ProRule" id="PRU00182"/>
    </source>
</evidence>
<protein>
    <recommendedName>
        <fullName evidence="8">RNA-binding S4 domain-containing protein</fullName>
    </recommendedName>
</protein>
<keyword evidence="2" id="KW-0699">rRNA-binding</keyword>
<feature type="compositionally biased region" description="Basic and acidic residues" evidence="7">
    <location>
        <begin position="218"/>
        <end position="232"/>
    </location>
</feature>
<dbReference type="SUPFAM" id="SSF55174">
    <property type="entry name" value="Alpha-L RNA-binding motif"/>
    <property type="match status" value="1"/>
</dbReference>
<evidence type="ECO:0000256" key="5">
    <source>
        <dbReference type="ARBA" id="ARBA00023274"/>
    </source>
</evidence>
<dbReference type="AlphaFoldDB" id="A0A8K0PFY8"/>
<accession>A0A8K0PFY8</accession>
<keyword evidence="10" id="KW-1185">Reference proteome</keyword>
<dbReference type="GO" id="GO:0005763">
    <property type="term" value="C:mitochondrial small ribosomal subunit"/>
    <property type="evidence" value="ECO:0007669"/>
    <property type="project" value="TreeGrafter"/>
</dbReference>
<feature type="region of interest" description="Disordered" evidence="7">
    <location>
        <begin position="290"/>
        <end position="319"/>
    </location>
</feature>
<dbReference type="InterPro" id="IPR036986">
    <property type="entry name" value="S4_RNA-bd_sf"/>
</dbReference>
<dbReference type="SMART" id="SM00363">
    <property type="entry name" value="S4"/>
    <property type="match status" value="1"/>
</dbReference>
<dbReference type="InterPro" id="IPR022801">
    <property type="entry name" value="Ribosomal_uS4"/>
</dbReference>
<dbReference type="CDD" id="cd00165">
    <property type="entry name" value="S4"/>
    <property type="match status" value="1"/>
</dbReference>
<dbReference type="OrthoDB" id="3356781at2759"/>
<sequence length="474" mass="53637">MTRKRFHNLKRPKVRQDWSKWTLFNLSRLREPRHDFKTFFQQKWEAKSLTRAFHGNQIREKKWQLMFDRRLPAVVPVDAAVLARTDGRQQSGGRGSGRDVAEEDLEMDGENGEDAQKVAHGPDASLGQRTPYMQMAYWPTERRLDTAVWRALFASSALQARQFVVHGAVRVNGKRMRHPGYLLNPGDMFQVEPERVLYATGARKFDKSSPDTSQGRDMSGEEGKSSRWRDEGRELDEDEGLDEDLEEALETEGTQEGPGQGESLELAEAEIPADPKKALRDLLSEAKEILADPKEKAKMSGKQKQAMRAFSRQVKSTMSKIRGDTLAGAPAGETVEDLQATLEKLLGGEASTTTSASETSEDKTEENTGKEDEEDGRIYPHRDARLLRQALDLASENEGAMGSIDASKPYATPWQPREFMSAFAFVPRYLEVNHKICSAVYLRHPVARPGLAEVPSPYNEEVYELAHNWYLRRR</sequence>
<dbReference type="GO" id="GO:0003735">
    <property type="term" value="F:structural constituent of ribosome"/>
    <property type="evidence" value="ECO:0007669"/>
    <property type="project" value="TreeGrafter"/>
</dbReference>
<evidence type="ECO:0000256" key="7">
    <source>
        <dbReference type="SAM" id="MobiDB-lite"/>
    </source>
</evidence>
<dbReference type="PANTHER" id="PTHR11831">
    <property type="entry name" value="30S 40S RIBOSOMAL PROTEIN"/>
    <property type="match status" value="1"/>
</dbReference>
<feature type="compositionally biased region" description="Basic and acidic residues" evidence="7">
    <location>
        <begin position="360"/>
        <end position="377"/>
    </location>
</feature>
<dbReference type="Gene3D" id="3.10.290.10">
    <property type="entry name" value="RNA-binding S4 domain"/>
    <property type="match status" value="1"/>
</dbReference>
<feature type="region of interest" description="Disordered" evidence="7">
    <location>
        <begin position="106"/>
        <end position="126"/>
    </location>
</feature>
<feature type="region of interest" description="Disordered" evidence="7">
    <location>
        <begin position="202"/>
        <end position="262"/>
    </location>
</feature>
<name>A0A8K0PFY8_9PEZI</name>
<dbReference type="InterPro" id="IPR002942">
    <property type="entry name" value="S4_RNA-bd"/>
</dbReference>
<gene>
    <name evidence="9" type="ORF">KVT40_004515</name>
</gene>
<dbReference type="Proteomes" id="UP000809789">
    <property type="component" value="Unassembled WGS sequence"/>
</dbReference>
<dbReference type="EMBL" id="JAESVG020000005">
    <property type="protein sequence ID" value="KAG8627032.1"/>
    <property type="molecule type" value="Genomic_DNA"/>
</dbReference>
<dbReference type="PANTHER" id="PTHR11831:SF4">
    <property type="entry name" value="SMALL RIBOSOMAL SUBUNIT PROTEIN US4M"/>
    <property type="match status" value="1"/>
</dbReference>
<evidence type="ECO:0000256" key="2">
    <source>
        <dbReference type="ARBA" id="ARBA00022730"/>
    </source>
</evidence>
<evidence type="ECO:0000256" key="4">
    <source>
        <dbReference type="ARBA" id="ARBA00022980"/>
    </source>
</evidence>
<feature type="compositionally biased region" description="Low complexity" evidence="7">
    <location>
        <begin position="349"/>
        <end position="358"/>
    </location>
</feature>
<keyword evidence="3 6" id="KW-0694">RNA-binding</keyword>
<dbReference type="GO" id="GO:0042274">
    <property type="term" value="P:ribosomal small subunit biogenesis"/>
    <property type="evidence" value="ECO:0007669"/>
    <property type="project" value="TreeGrafter"/>
</dbReference>
<comment type="caution">
    <text evidence="9">The sequence shown here is derived from an EMBL/GenBank/DDBJ whole genome shotgun (WGS) entry which is preliminary data.</text>
</comment>